<dbReference type="NCBIfam" id="NF008101">
    <property type="entry name" value="PRK10846.1"/>
    <property type="match status" value="1"/>
</dbReference>
<evidence type="ECO:0000256" key="22">
    <source>
        <dbReference type="ARBA" id="ARBA00049161"/>
    </source>
</evidence>
<gene>
    <name evidence="26" type="ordered locus">XC_3285</name>
</gene>
<comment type="cofactor">
    <cofactor evidence="1">
        <name>Mg(2+)</name>
        <dbReference type="ChEBI" id="CHEBI:18420"/>
    </cofactor>
</comment>
<keyword evidence="15" id="KW-0289">Folate biosynthesis</keyword>
<evidence type="ECO:0000256" key="18">
    <source>
        <dbReference type="ARBA" id="ARBA00032510"/>
    </source>
</evidence>
<evidence type="ECO:0000256" key="2">
    <source>
        <dbReference type="ARBA" id="ARBA00002714"/>
    </source>
</evidence>
<dbReference type="PANTHER" id="PTHR11136:SF0">
    <property type="entry name" value="DIHYDROFOLATE SYNTHETASE-RELATED"/>
    <property type="match status" value="1"/>
</dbReference>
<accession>A0A0H2XAD8</accession>
<dbReference type="PIRSF" id="PIRSF001563">
    <property type="entry name" value="Folylpolyglu_synth"/>
    <property type="match status" value="1"/>
</dbReference>
<dbReference type="GO" id="GO:0046656">
    <property type="term" value="P:folic acid biosynthetic process"/>
    <property type="evidence" value="ECO:0007669"/>
    <property type="project" value="UniProtKB-KW"/>
</dbReference>
<keyword evidence="14" id="KW-0460">Magnesium</keyword>
<evidence type="ECO:0000256" key="21">
    <source>
        <dbReference type="ARBA" id="ARBA00049035"/>
    </source>
</evidence>
<comment type="similarity">
    <text evidence="5 23">Belongs to the folylpolyglutamate synthase family.</text>
</comment>
<sequence>MTTPNTLSDWLAYIEQQHPSAIAMGLERVREVAARLQIEAPATHVIVVGGTNGKGSTVAFIEAIGRAAGWKVGAYTSPHLLRYNERVRIDGVEASDAQLVAAFVAVEAARGDTALTYFEFGTLAALWLLQQSELELAVLEIGLGGRLDAVNIIDADVAVITTVDIDHTDWLGEDREAIGAEKAGIIRGWKPVVLGEIDPPSSVLRRAYQLGANAIRAGSDYFHEPIDAQHWRWRDVAQTLELPMPALQAPVQLANAAAAIAALQALPVEVPATAWAQGVAAAQLPGRLQRVARDGVELMLDVGHNPQAARALAQALGKATPAGTTVALYAALADKDVRGVVEALTGCVDQWALAGLEGARGQSAEALRARLQGTAAAQAACHGDVAGALHAVLAEAQPGDRVLVFGSFHTVADALQALHSGH</sequence>
<dbReference type="InterPro" id="IPR036565">
    <property type="entry name" value="Mur-like_cat_sf"/>
</dbReference>
<dbReference type="EC" id="6.3.2.12" evidence="7"/>
<protein>
    <recommendedName>
        <fullName evidence="9">Dihydrofolate synthase/folylpolyglutamate synthase</fullName>
        <ecNumber evidence="7">6.3.2.12</ecNumber>
        <ecNumber evidence="8">6.3.2.17</ecNumber>
    </recommendedName>
    <alternativeName>
        <fullName evidence="18">Folylpoly-gamma-glutamate synthetase-dihydrofolate synthetase</fullName>
    </alternativeName>
    <alternativeName>
        <fullName evidence="16">Folylpolyglutamate synthetase</fullName>
    </alternativeName>
    <alternativeName>
        <fullName evidence="17">Tetrahydrofolylpolyglutamate synthase</fullName>
    </alternativeName>
</protein>
<dbReference type="InterPro" id="IPR036615">
    <property type="entry name" value="Mur_ligase_C_dom_sf"/>
</dbReference>
<dbReference type="GO" id="GO:0005737">
    <property type="term" value="C:cytoplasm"/>
    <property type="evidence" value="ECO:0007669"/>
    <property type="project" value="TreeGrafter"/>
</dbReference>
<dbReference type="GO" id="GO:0046654">
    <property type="term" value="P:tetrahydrofolate biosynthetic process"/>
    <property type="evidence" value="ECO:0007669"/>
    <property type="project" value="UniProtKB-UniPathway"/>
</dbReference>
<evidence type="ECO:0000256" key="17">
    <source>
        <dbReference type="ARBA" id="ARBA00030592"/>
    </source>
</evidence>
<evidence type="ECO:0000256" key="9">
    <source>
        <dbReference type="ARBA" id="ARBA00019357"/>
    </source>
</evidence>
<keyword evidence="11" id="KW-0479">Metal-binding</keyword>
<comment type="pathway">
    <text evidence="3">Cofactor biosynthesis; tetrahydrofolate biosynthesis; 7,8-dihydrofolate from 2-amino-4-hydroxy-6-hydroxymethyl-7,8-dihydropteridine diphosphate and 4-aminobenzoate: step 2/2.</text>
</comment>
<evidence type="ECO:0000313" key="26">
    <source>
        <dbReference type="EMBL" id="AAY50329.1"/>
    </source>
</evidence>
<feature type="domain" description="Mur ligase central" evidence="25">
    <location>
        <begin position="48"/>
        <end position="224"/>
    </location>
</feature>
<evidence type="ECO:0000256" key="20">
    <source>
        <dbReference type="ARBA" id="ARBA00047808"/>
    </source>
</evidence>
<comment type="catalytic activity">
    <reaction evidence="22">
        <text>7,8-dihydropteroate + L-glutamate + ATP = 7,8-dihydrofolate + ADP + phosphate + H(+)</text>
        <dbReference type="Rhea" id="RHEA:23584"/>
        <dbReference type="ChEBI" id="CHEBI:15378"/>
        <dbReference type="ChEBI" id="CHEBI:17839"/>
        <dbReference type="ChEBI" id="CHEBI:29985"/>
        <dbReference type="ChEBI" id="CHEBI:30616"/>
        <dbReference type="ChEBI" id="CHEBI:43474"/>
        <dbReference type="ChEBI" id="CHEBI:57451"/>
        <dbReference type="ChEBI" id="CHEBI:456216"/>
        <dbReference type="EC" id="6.3.2.12"/>
    </reaction>
</comment>
<dbReference type="EC" id="6.3.2.17" evidence="8"/>
<dbReference type="FunFam" id="3.40.1190.10:FF:000004">
    <property type="entry name" value="Dihydrofolate synthase/folylpolyglutamate synthase"/>
    <property type="match status" value="1"/>
</dbReference>
<dbReference type="InterPro" id="IPR013221">
    <property type="entry name" value="Mur_ligase_cen"/>
</dbReference>
<reference evidence="26 27" key="1">
    <citation type="journal article" date="2005" name="Genome Res.">
        <title>Comparative and functional genomic analyses of the pathogenicity of phytopathogen Xanthomonas campestris pv. campestris.</title>
        <authorList>
            <person name="Qian W."/>
            <person name="Jia Y."/>
            <person name="Ren S.X."/>
            <person name="He Y.Q."/>
            <person name="Feng J.X."/>
            <person name="Lu L.F."/>
            <person name="Sun Q."/>
            <person name="Ying G."/>
            <person name="Tang D.J."/>
            <person name="Tang H."/>
            <person name="Wu W."/>
            <person name="Hao P."/>
            <person name="Wang L."/>
            <person name="Jiang B.L."/>
            <person name="Zeng S."/>
            <person name="Gu W.Y."/>
            <person name="Lu G."/>
            <person name="Rong L."/>
            <person name="Tian Y."/>
            <person name="Yao Z."/>
            <person name="Fu G."/>
            <person name="Chen B."/>
            <person name="Fang R."/>
            <person name="Qiang B."/>
            <person name="Chen Z."/>
            <person name="Zhao G.P."/>
            <person name="Tang J.L."/>
            <person name="He C."/>
        </authorList>
    </citation>
    <scope>NUCLEOTIDE SEQUENCE [LARGE SCALE GENOMIC DNA]</scope>
    <source>
        <strain evidence="26 27">8004</strain>
    </source>
</reference>
<dbReference type="InterPro" id="IPR004101">
    <property type="entry name" value="Mur_ligase_C"/>
</dbReference>
<evidence type="ECO:0000256" key="13">
    <source>
        <dbReference type="ARBA" id="ARBA00022840"/>
    </source>
</evidence>
<dbReference type="SUPFAM" id="SSF53244">
    <property type="entry name" value="MurD-like peptide ligases, peptide-binding domain"/>
    <property type="match status" value="1"/>
</dbReference>
<evidence type="ECO:0000256" key="23">
    <source>
        <dbReference type="PIRNR" id="PIRNR001563"/>
    </source>
</evidence>
<dbReference type="GO" id="GO:0004326">
    <property type="term" value="F:tetrahydrofolylpolyglutamate synthase activity"/>
    <property type="evidence" value="ECO:0007669"/>
    <property type="project" value="UniProtKB-EC"/>
</dbReference>
<keyword evidence="10 23" id="KW-0436">Ligase</keyword>
<evidence type="ECO:0000256" key="6">
    <source>
        <dbReference type="ARBA" id="ARBA00011245"/>
    </source>
</evidence>
<dbReference type="EMBL" id="CP000050">
    <property type="protein sequence ID" value="AAY50329.1"/>
    <property type="molecule type" value="Genomic_DNA"/>
</dbReference>
<evidence type="ECO:0000256" key="4">
    <source>
        <dbReference type="ARBA" id="ARBA00005150"/>
    </source>
</evidence>
<evidence type="ECO:0000256" key="19">
    <source>
        <dbReference type="ARBA" id="ARBA00047493"/>
    </source>
</evidence>
<evidence type="ECO:0000256" key="7">
    <source>
        <dbReference type="ARBA" id="ARBA00013023"/>
    </source>
</evidence>
<comment type="subunit">
    <text evidence="6">Monomer.</text>
</comment>
<organism evidence="26 27">
    <name type="scientific">Xanthomonas campestris pv. campestris (strain 8004)</name>
    <dbReference type="NCBI Taxonomy" id="314565"/>
    <lineage>
        <taxon>Bacteria</taxon>
        <taxon>Pseudomonadati</taxon>
        <taxon>Pseudomonadota</taxon>
        <taxon>Gammaproteobacteria</taxon>
        <taxon>Lysobacterales</taxon>
        <taxon>Lysobacteraceae</taxon>
        <taxon>Xanthomonas</taxon>
    </lineage>
</organism>
<dbReference type="Gene3D" id="3.90.190.20">
    <property type="entry name" value="Mur ligase, C-terminal domain"/>
    <property type="match status" value="1"/>
</dbReference>
<dbReference type="GO" id="GO:0005524">
    <property type="term" value="F:ATP binding"/>
    <property type="evidence" value="ECO:0007669"/>
    <property type="project" value="UniProtKB-KW"/>
</dbReference>
<evidence type="ECO:0000256" key="12">
    <source>
        <dbReference type="ARBA" id="ARBA00022741"/>
    </source>
</evidence>
<name>A0A0H2XAD8_XANC8</name>
<comment type="catalytic activity">
    <reaction evidence="20">
        <text>10-formyltetrahydrofolyl-(gamma-L-Glu)(n) + L-glutamate + ATP = 10-formyltetrahydrofolyl-(gamma-L-Glu)(n+1) + ADP + phosphate + H(+)</text>
        <dbReference type="Rhea" id="RHEA:51904"/>
        <dbReference type="Rhea" id="RHEA-COMP:13088"/>
        <dbReference type="Rhea" id="RHEA-COMP:14300"/>
        <dbReference type="ChEBI" id="CHEBI:15378"/>
        <dbReference type="ChEBI" id="CHEBI:29985"/>
        <dbReference type="ChEBI" id="CHEBI:30616"/>
        <dbReference type="ChEBI" id="CHEBI:43474"/>
        <dbReference type="ChEBI" id="CHEBI:134413"/>
        <dbReference type="ChEBI" id="CHEBI:456216"/>
        <dbReference type="EC" id="6.3.2.17"/>
    </reaction>
</comment>
<evidence type="ECO:0000256" key="1">
    <source>
        <dbReference type="ARBA" id="ARBA00001946"/>
    </source>
</evidence>
<dbReference type="InterPro" id="IPR001645">
    <property type="entry name" value="Folylpolyglutamate_synth"/>
</dbReference>
<dbReference type="KEGG" id="xcb:XC_3285"/>
<evidence type="ECO:0000256" key="16">
    <source>
        <dbReference type="ARBA" id="ARBA00030048"/>
    </source>
</evidence>
<dbReference type="GO" id="GO:0008841">
    <property type="term" value="F:dihydrofolate synthase activity"/>
    <property type="evidence" value="ECO:0007669"/>
    <property type="project" value="UniProtKB-EC"/>
</dbReference>
<dbReference type="Pfam" id="PF02875">
    <property type="entry name" value="Mur_ligase_C"/>
    <property type="match status" value="1"/>
</dbReference>
<keyword evidence="13 23" id="KW-0067">ATP-binding</keyword>
<evidence type="ECO:0000256" key="3">
    <source>
        <dbReference type="ARBA" id="ARBA00004799"/>
    </source>
</evidence>
<evidence type="ECO:0000256" key="8">
    <source>
        <dbReference type="ARBA" id="ARBA00013025"/>
    </source>
</evidence>
<evidence type="ECO:0000256" key="14">
    <source>
        <dbReference type="ARBA" id="ARBA00022842"/>
    </source>
</evidence>
<dbReference type="GO" id="GO:0046872">
    <property type="term" value="F:metal ion binding"/>
    <property type="evidence" value="ECO:0007669"/>
    <property type="project" value="UniProtKB-KW"/>
</dbReference>
<dbReference type="NCBIfam" id="TIGR01499">
    <property type="entry name" value="folC"/>
    <property type="match status" value="1"/>
</dbReference>
<dbReference type="Gene3D" id="3.40.1190.10">
    <property type="entry name" value="Mur-like, catalytic domain"/>
    <property type="match status" value="1"/>
</dbReference>
<comment type="catalytic activity">
    <reaction evidence="21">
        <text>(6R)-5,10-methylenetetrahydrofolyl-(gamma-L-Glu)(n) + L-glutamate + ATP = (6R)-5,10-methylenetetrahydrofolyl-(gamma-L-Glu)(n+1) + ADP + phosphate + H(+)</text>
        <dbReference type="Rhea" id="RHEA:51912"/>
        <dbReference type="Rhea" id="RHEA-COMP:13257"/>
        <dbReference type="Rhea" id="RHEA-COMP:13258"/>
        <dbReference type="ChEBI" id="CHEBI:15378"/>
        <dbReference type="ChEBI" id="CHEBI:29985"/>
        <dbReference type="ChEBI" id="CHEBI:30616"/>
        <dbReference type="ChEBI" id="CHEBI:43474"/>
        <dbReference type="ChEBI" id="CHEBI:136572"/>
        <dbReference type="ChEBI" id="CHEBI:456216"/>
        <dbReference type="EC" id="6.3.2.17"/>
    </reaction>
</comment>
<evidence type="ECO:0000256" key="11">
    <source>
        <dbReference type="ARBA" id="ARBA00022723"/>
    </source>
</evidence>
<dbReference type="SUPFAM" id="SSF53623">
    <property type="entry name" value="MurD-like peptide ligases, catalytic domain"/>
    <property type="match status" value="1"/>
</dbReference>
<dbReference type="UniPathway" id="UPA00077">
    <property type="reaction ID" value="UER00157"/>
</dbReference>
<evidence type="ECO:0000259" key="24">
    <source>
        <dbReference type="Pfam" id="PF02875"/>
    </source>
</evidence>
<dbReference type="Pfam" id="PF08245">
    <property type="entry name" value="Mur_ligase_M"/>
    <property type="match status" value="1"/>
</dbReference>
<dbReference type="HOGENOM" id="CLU_015869_1_0_6"/>
<keyword evidence="12 23" id="KW-0547">Nucleotide-binding</keyword>
<dbReference type="PANTHER" id="PTHR11136">
    <property type="entry name" value="FOLYLPOLYGLUTAMATE SYNTHASE-RELATED"/>
    <property type="match status" value="1"/>
</dbReference>
<dbReference type="Proteomes" id="UP000000420">
    <property type="component" value="Chromosome"/>
</dbReference>
<comment type="pathway">
    <text evidence="4">Cofactor biosynthesis; tetrahydrofolylpolyglutamate biosynthesis.</text>
</comment>
<evidence type="ECO:0000256" key="15">
    <source>
        <dbReference type="ARBA" id="ARBA00022909"/>
    </source>
</evidence>
<comment type="function">
    <text evidence="2">Functions in two distinct reactions of the de novo folate biosynthetic pathway. Catalyzes the addition of a glutamate residue to dihydropteroate (7,8-dihydropteroate or H2Pte) to form dihydrofolate (7,8-dihydrofolate monoglutamate or H2Pte-Glu). Also catalyzes successive additions of L-glutamate to tetrahydrofolate or 10-formyltetrahydrofolate or 5,10-methylenetetrahydrofolate, leading to folylpolyglutamate derivatives.</text>
</comment>
<proteinExistence type="inferred from homology"/>
<evidence type="ECO:0000259" key="25">
    <source>
        <dbReference type="Pfam" id="PF08245"/>
    </source>
</evidence>
<evidence type="ECO:0000256" key="5">
    <source>
        <dbReference type="ARBA" id="ARBA00008276"/>
    </source>
</evidence>
<evidence type="ECO:0000256" key="10">
    <source>
        <dbReference type="ARBA" id="ARBA00022598"/>
    </source>
</evidence>
<feature type="domain" description="Mur ligase C-terminal" evidence="24">
    <location>
        <begin position="286"/>
        <end position="408"/>
    </location>
</feature>
<evidence type="ECO:0000313" key="27">
    <source>
        <dbReference type="Proteomes" id="UP000000420"/>
    </source>
</evidence>
<comment type="catalytic activity">
    <reaction evidence="19">
        <text>(6S)-5,6,7,8-tetrahydrofolyl-(gamma-L-Glu)(n) + L-glutamate + ATP = (6S)-5,6,7,8-tetrahydrofolyl-(gamma-L-Glu)(n+1) + ADP + phosphate + H(+)</text>
        <dbReference type="Rhea" id="RHEA:10580"/>
        <dbReference type="Rhea" id="RHEA-COMP:14738"/>
        <dbReference type="Rhea" id="RHEA-COMP:14740"/>
        <dbReference type="ChEBI" id="CHEBI:15378"/>
        <dbReference type="ChEBI" id="CHEBI:29985"/>
        <dbReference type="ChEBI" id="CHEBI:30616"/>
        <dbReference type="ChEBI" id="CHEBI:43474"/>
        <dbReference type="ChEBI" id="CHEBI:141005"/>
        <dbReference type="ChEBI" id="CHEBI:456216"/>
        <dbReference type="EC" id="6.3.2.17"/>
    </reaction>
</comment>
<dbReference type="AlphaFoldDB" id="A0A0H2XAD8"/>